<comment type="caution">
    <text evidence="1">The sequence shown here is derived from an EMBL/GenBank/DDBJ whole genome shotgun (WGS) entry which is preliminary data.</text>
</comment>
<evidence type="ECO:0000313" key="1">
    <source>
        <dbReference type="EMBL" id="KAF6302550.1"/>
    </source>
</evidence>
<organism evidence="1 2">
    <name type="scientific">Pipistrellus kuhlii</name>
    <name type="common">Kuhl's pipistrelle</name>
    <dbReference type="NCBI Taxonomy" id="59472"/>
    <lineage>
        <taxon>Eukaryota</taxon>
        <taxon>Metazoa</taxon>
        <taxon>Chordata</taxon>
        <taxon>Craniata</taxon>
        <taxon>Vertebrata</taxon>
        <taxon>Euteleostomi</taxon>
        <taxon>Mammalia</taxon>
        <taxon>Eutheria</taxon>
        <taxon>Laurasiatheria</taxon>
        <taxon>Chiroptera</taxon>
        <taxon>Yangochiroptera</taxon>
        <taxon>Vespertilionidae</taxon>
        <taxon>Pipistrellus</taxon>
    </lineage>
</organism>
<accession>A0A7J7TQ80</accession>
<protein>
    <submittedName>
        <fullName evidence="1">Uncharacterized protein</fullName>
    </submittedName>
</protein>
<proteinExistence type="predicted"/>
<keyword evidence="2" id="KW-1185">Reference proteome</keyword>
<evidence type="ECO:0000313" key="2">
    <source>
        <dbReference type="Proteomes" id="UP000558488"/>
    </source>
</evidence>
<dbReference type="EMBL" id="JACAGB010000025">
    <property type="protein sequence ID" value="KAF6302550.1"/>
    <property type="molecule type" value="Genomic_DNA"/>
</dbReference>
<sequence length="213" mass="22319">MDSERGHGREVLGVRLARLGLGLQATRHVLALIEEDIGCLGLSLILRHRRDAVINVVPLPTVLVAGECCVASITQAAMVAGHGNEIVFVQLGADSSYSLVTNSEKSRSLIENSTRVGVQLLSGELDIGEVLQAYEHLRQCSQGQLLSGQLGLLGGQLGLLGGQLGLLGGQLVLLAVGQYQGFSRPGSPLWCRAQCTLAAAQEPSSACPPRGHA</sequence>
<gene>
    <name evidence="1" type="ORF">mPipKuh1_009305</name>
</gene>
<dbReference type="Proteomes" id="UP000558488">
    <property type="component" value="Unassembled WGS sequence"/>
</dbReference>
<reference evidence="1 2" key="1">
    <citation type="journal article" date="2020" name="Nature">
        <title>Six reference-quality genomes reveal evolution of bat adaptations.</title>
        <authorList>
            <person name="Jebb D."/>
            <person name="Huang Z."/>
            <person name="Pippel M."/>
            <person name="Hughes G.M."/>
            <person name="Lavrichenko K."/>
            <person name="Devanna P."/>
            <person name="Winkler S."/>
            <person name="Jermiin L.S."/>
            <person name="Skirmuntt E.C."/>
            <person name="Katzourakis A."/>
            <person name="Burkitt-Gray L."/>
            <person name="Ray D.A."/>
            <person name="Sullivan K.A.M."/>
            <person name="Roscito J.G."/>
            <person name="Kirilenko B.M."/>
            <person name="Davalos L.M."/>
            <person name="Corthals A.P."/>
            <person name="Power M.L."/>
            <person name="Jones G."/>
            <person name="Ransome R.D."/>
            <person name="Dechmann D.K.N."/>
            <person name="Locatelli A.G."/>
            <person name="Puechmaille S.J."/>
            <person name="Fedrigo O."/>
            <person name="Jarvis E.D."/>
            <person name="Hiller M."/>
            <person name="Vernes S.C."/>
            <person name="Myers E.W."/>
            <person name="Teeling E.C."/>
        </authorList>
    </citation>
    <scope>NUCLEOTIDE SEQUENCE [LARGE SCALE GENOMIC DNA]</scope>
    <source>
        <strain evidence="1">MPipKuh1</strain>
        <tissue evidence="1">Flight muscle</tissue>
    </source>
</reference>
<dbReference type="AlphaFoldDB" id="A0A7J7TQ80"/>
<name>A0A7J7TQ80_PIPKU</name>